<dbReference type="PANTHER" id="PTHR35897">
    <property type="entry name" value="METHYLTRANSFERASE AUSD"/>
    <property type="match status" value="1"/>
</dbReference>
<dbReference type="OrthoDB" id="2094832at2759"/>
<dbReference type="InterPro" id="IPR029063">
    <property type="entry name" value="SAM-dependent_MTases_sf"/>
</dbReference>
<accession>A0A1Y2I8J4</accession>
<evidence type="ECO:0000256" key="2">
    <source>
        <dbReference type="ARBA" id="ARBA00022679"/>
    </source>
</evidence>
<dbReference type="Gene3D" id="3.40.50.150">
    <property type="entry name" value="Vaccinia Virus protein VP39"/>
    <property type="match status" value="1"/>
</dbReference>
<organism evidence="5 6">
    <name type="scientific">Trametes coccinea (strain BRFM310)</name>
    <name type="common">Pycnoporus coccineus</name>
    <dbReference type="NCBI Taxonomy" id="1353009"/>
    <lineage>
        <taxon>Eukaryota</taxon>
        <taxon>Fungi</taxon>
        <taxon>Dikarya</taxon>
        <taxon>Basidiomycota</taxon>
        <taxon>Agaricomycotina</taxon>
        <taxon>Agaricomycetes</taxon>
        <taxon>Polyporales</taxon>
        <taxon>Polyporaceae</taxon>
        <taxon>Trametes</taxon>
    </lineage>
</organism>
<comment type="similarity">
    <text evidence="4">Belongs to the class I-like SAM-binding methyltransferase superfamily.</text>
</comment>
<evidence type="ECO:0000313" key="6">
    <source>
        <dbReference type="Proteomes" id="UP000193067"/>
    </source>
</evidence>
<evidence type="ECO:0000256" key="4">
    <source>
        <dbReference type="ARBA" id="ARBA00038314"/>
    </source>
</evidence>
<evidence type="ECO:0000256" key="1">
    <source>
        <dbReference type="ARBA" id="ARBA00005179"/>
    </source>
</evidence>
<dbReference type="STRING" id="1353009.A0A1Y2I8J4"/>
<dbReference type="InterPro" id="IPR051654">
    <property type="entry name" value="Meroterpenoid_MTases"/>
</dbReference>
<evidence type="ECO:0008006" key="7">
    <source>
        <dbReference type="Google" id="ProtNLM"/>
    </source>
</evidence>
<evidence type="ECO:0000313" key="5">
    <source>
        <dbReference type="EMBL" id="OSC97446.1"/>
    </source>
</evidence>
<comment type="pathway">
    <text evidence="1">Secondary metabolite biosynthesis.</text>
</comment>
<dbReference type="PANTHER" id="PTHR35897:SF1">
    <property type="entry name" value="METHYLTRANSFERASE AUSD"/>
    <property type="match status" value="1"/>
</dbReference>
<proteinExistence type="inferred from homology"/>
<dbReference type="Proteomes" id="UP000193067">
    <property type="component" value="Unassembled WGS sequence"/>
</dbReference>
<reference evidence="5 6" key="1">
    <citation type="journal article" date="2015" name="Biotechnol. Biofuels">
        <title>Enhanced degradation of softwood versus hardwood by the white-rot fungus Pycnoporus coccineus.</title>
        <authorList>
            <person name="Couturier M."/>
            <person name="Navarro D."/>
            <person name="Chevret D."/>
            <person name="Henrissat B."/>
            <person name="Piumi F."/>
            <person name="Ruiz-Duenas F.J."/>
            <person name="Martinez A.T."/>
            <person name="Grigoriev I.V."/>
            <person name="Riley R."/>
            <person name="Lipzen A."/>
            <person name="Berrin J.G."/>
            <person name="Master E.R."/>
            <person name="Rosso M.N."/>
        </authorList>
    </citation>
    <scope>NUCLEOTIDE SEQUENCE [LARGE SCALE GENOMIC DNA]</scope>
    <source>
        <strain evidence="5 6">BRFM310</strain>
    </source>
</reference>
<dbReference type="AlphaFoldDB" id="A0A1Y2I8J4"/>
<dbReference type="SUPFAM" id="SSF53335">
    <property type="entry name" value="S-adenosyl-L-methionine-dependent methyltransferases"/>
    <property type="match status" value="1"/>
</dbReference>
<protein>
    <recommendedName>
        <fullName evidence="7">Methyltransferase domain-containing protein</fullName>
    </recommendedName>
</protein>
<dbReference type="GO" id="GO:0016740">
    <property type="term" value="F:transferase activity"/>
    <property type="evidence" value="ECO:0007669"/>
    <property type="project" value="UniProtKB-KW"/>
</dbReference>
<keyword evidence="6" id="KW-1185">Reference proteome</keyword>
<name>A0A1Y2I8J4_TRAC3</name>
<keyword evidence="3" id="KW-0949">S-adenosyl-L-methionine</keyword>
<keyword evidence="2" id="KW-0808">Transferase</keyword>
<sequence length="285" mass="31677">MLRPEEEAFLLSTTGLTDVDALKTLIRSVQAEATEAFPYPCIRRFDFVKLKISRLPYYERLMSLVKSDPNALLLDIGCCFGNDVRKVIADGYPAENIIASDLRPEFWNLGHKLFKSDPGTFPVTFLPGDVLDTTFIGTASPVYGAPCTQRPDLRGLHKLAPLTGHLRAIHASDFFHLFTEANQAAVARALGALLSPARGSMIFGTHVARPNKGLRTEASPPAPGYLGNRMFCHDAQSWTELWDGEVFQKGTVRVEAQVVEQAREVLVVLKPEVTFYQLIWCVTRL</sequence>
<dbReference type="EMBL" id="KZ084151">
    <property type="protein sequence ID" value="OSC97446.1"/>
    <property type="molecule type" value="Genomic_DNA"/>
</dbReference>
<evidence type="ECO:0000256" key="3">
    <source>
        <dbReference type="ARBA" id="ARBA00022691"/>
    </source>
</evidence>
<gene>
    <name evidence="5" type="ORF">PYCCODRAFT_1377204</name>
</gene>